<dbReference type="AlphaFoldDB" id="A0A238WGN1"/>
<proteinExistence type="predicted"/>
<keyword evidence="2 4" id="KW-0808">Transferase</keyword>
<evidence type="ECO:0000313" key="4">
    <source>
        <dbReference type="EMBL" id="SNR45756.1"/>
    </source>
</evidence>
<dbReference type="OrthoDB" id="9768048at2"/>
<dbReference type="CDD" id="cd03789">
    <property type="entry name" value="GT9_LPS_heptosyltransferase"/>
    <property type="match status" value="1"/>
</dbReference>
<dbReference type="Gene3D" id="3.40.50.2000">
    <property type="entry name" value="Glycogen Phosphorylase B"/>
    <property type="match status" value="2"/>
</dbReference>
<accession>A0A238WGN1</accession>
<keyword evidence="5" id="KW-1185">Reference proteome</keyword>
<dbReference type="InterPro" id="IPR002201">
    <property type="entry name" value="Glyco_trans_9"/>
</dbReference>
<dbReference type="SUPFAM" id="SSF53756">
    <property type="entry name" value="UDP-Glycosyltransferase/glycogen phosphorylase"/>
    <property type="match status" value="1"/>
</dbReference>
<dbReference type="InterPro" id="IPR051199">
    <property type="entry name" value="LPS_LOS_Heptosyltrfase"/>
</dbReference>
<dbReference type="PANTHER" id="PTHR30160:SF22">
    <property type="entry name" value="LIPOPOLYSACCHARIDE CORE BIOSYNTHESIS PROTEIN"/>
    <property type="match status" value="1"/>
</dbReference>
<keyword evidence="1" id="KW-0328">Glycosyltransferase</keyword>
<feature type="transmembrane region" description="Helical" evidence="3">
    <location>
        <begin position="7"/>
        <end position="29"/>
    </location>
</feature>
<dbReference type="Pfam" id="PF01075">
    <property type="entry name" value="Glyco_transf_9"/>
    <property type="match status" value="1"/>
</dbReference>
<dbReference type="EMBL" id="FZNY01000001">
    <property type="protein sequence ID" value="SNR45756.1"/>
    <property type="molecule type" value="Genomic_DNA"/>
</dbReference>
<dbReference type="PANTHER" id="PTHR30160">
    <property type="entry name" value="TETRAACYLDISACCHARIDE 4'-KINASE-RELATED"/>
    <property type="match status" value="1"/>
</dbReference>
<dbReference type="Proteomes" id="UP000198379">
    <property type="component" value="Unassembled WGS sequence"/>
</dbReference>
<keyword evidence="3" id="KW-1133">Transmembrane helix</keyword>
<gene>
    <name evidence="4" type="ORF">SAMN06265376_1011064</name>
</gene>
<dbReference type="RefSeq" id="WP_089370777.1">
    <property type="nucleotide sequence ID" value="NZ_BMEP01000003.1"/>
</dbReference>
<protein>
    <submittedName>
        <fullName evidence="4">ADP-heptose:LPS heptosyltransferase</fullName>
    </submittedName>
</protein>
<keyword evidence="3" id="KW-0472">Membrane</keyword>
<evidence type="ECO:0000256" key="2">
    <source>
        <dbReference type="ARBA" id="ARBA00022679"/>
    </source>
</evidence>
<organism evidence="4 5">
    <name type="scientific">Dokdonia pacifica</name>
    <dbReference type="NCBI Taxonomy" id="1627892"/>
    <lineage>
        <taxon>Bacteria</taxon>
        <taxon>Pseudomonadati</taxon>
        <taxon>Bacteroidota</taxon>
        <taxon>Flavobacteriia</taxon>
        <taxon>Flavobacteriales</taxon>
        <taxon>Flavobacteriaceae</taxon>
        <taxon>Dokdonia</taxon>
    </lineage>
</organism>
<sequence>MQKPQHILVIRLSAMGDVAMGIPVIYAFAKAHPEIKITVLSKPFFKAIIDTIPNLHFVAAETNTQHKGILGIWRLSRQLKKEGITHVADIHNVLRSKILRFFLGLPNAKINKGRAQKKALTSQNKTFFKPLKTTVQRYVEVFEHLGFSEISPAVLPRPDLNHNVHKVIGKATHKLIGIAPFAAHQGKQYPIDLMKEVIQKLDKLSGIHLFLFGAPNEKQLLHTVTENCQNATVVAGTLKFPEEINLIAQLDIMLSMDSGNGHLAAMYGVPTVSLWGVTHPHAGFAPLYQEAHCLLSDREQYPAIPTSIYGNKVPEGYEDVMRTITPQRVVDKIASLV</sequence>
<dbReference type="GO" id="GO:0005829">
    <property type="term" value="C:cytosol"/>
    <property type="evidence" value="ECO:0007669"/>
    <property type="project" value="TreeGrafter"/>
</dbReference>
<evidence type="ECO:0000256" key="1">
    <source>
        <dbReference type="ARBA" id="ARBA00022676"/>
    </source>
</evidence>
<name>A0A238WGN1_9FLAO</name>
<dbReference type="GO" id="GO:0008713">
    <property type="term" value="F:ADP-heptose-lipopolysaccharide heptosyltransferase activity"/>
    <property type="evidence" value="ECO:0007669"/>
    <property type="project" value="TreeGrafter"/>
</dbReference>
<evidence type="ECO:0000256" key="3">
    <source>
        <dbReference type="SAM" id="Phobius"/>
    </source>
</evidence>
<keyword evidence="3" id="KW-0812">Transmembrane</keyword>
<evidence type="ECO:0000313" key="5">
    <source>
        <dbReference type="Proteomes" id="UP000198379"/>
    </source>
</evidence>
<dbReference type="GO" id="GO:0009244">
    <property type="term" value="P:lipopolysaccharide core region biosynthetic process"/>
    <property type="evidence" value="ECO:0007669"/>
    <property type="project" value="TreeGrafter"/>
</dbReference>
<reference evidence="4 5" key="1">
    <citation type="submission" date="2017-06" db="EMBL/GenBank/DDBJ databases">
        <authorList>
            <person name="Kim H.J."/>
            <person name="Triplett B.A."/>
        </authorList>
    </citation>
    <scope>NUCLEOTIDE SEQUENCE [LARGE SCALE GENOMIC DNA]</scope>
    <source>
        <strain evidence="4 5">DSM 25597</strain>
    </source>
</reference>